<reference evidence="2 3" key="1">
    <citation type="submission" date="2019-07" db="EMBL/GenBank/DDBJ databases">
        <title>Whole genome shotgun sequence of Halolactibacillus alkaliphilus NBRC 103919.</title>
        <authorList>
            <person name="Hosoyama A."/>
            <person name="Uohara A."/>
            <person name="Ohji S."/>
            <person name="Ichikawa N."/>
        </authorList>
    </citation>
    <scope>NUCLEOTIDE SEQUENCE [LARGE SCALE GENOMIC DNA]</scope>
    <source>
        <strain evidence="2 3">NBRC 103919</strain>
    </source>
</reference>
<dbReference type="GO" id="GO:0016301">
    <property type="term" value="F:kinase activity"/>
    <property type="evidence" value="ECO:0007669"/>
    <property type="project" value="UniProtKB-KW"/>
</dbReference>
<dbReference type="Gene3D" id="3.30.420.40">
    <property type="match status" value="2"/>
</dbReference>
<keyword evidence="2" id="KW-0418">Kinase</keyword>
<proteinExistence type="inferred from homology"/>
<dbReference type="OrthoDB" id="9795247at2"/>
<keyword evidence="2" id="KW-0808">Transferase</keyword>
<dbReference type="AlphaFoldDB" id="A0A511WZN2"/>
<dbReference type="Proteomes" id="UP000321400">
    <property type="component" value="Unassembled WGS sequence"/>
</dbReference>
<organism evidence="2 3">
    <name type="scientific">Halolactibacillus alkaliphilus</name>
    <dbReference type="NCBI Taxonomy" id="442899"/>
    <lineage>
        <taxon>Bacteria</taxon>
        <taxon>Bacillati</taxon>
        <taxon>Bacillota</taxon>
        <taxon>Bacilli</taxon>
        <taxon>Bacillales</taxon>
        <taxon>Bacillaceae</taxon>
        <taxon>Halolactibacillus</taxon>
    </lineage>
</organism>
<dbReference type="SUPFAM" id="SSF53067">
    <property type="entry name" value="Actin-like ATPase domain"/>
    <property type="match status" value="1"/>
</dbReference>
<dbReference type="Pfam" id="PF00480">
    <property type="entry name" value="ROK"/>
    <property type="match status" value="1"/>
</dbReference>
<dbReference type="InterPro" id="IPR000600">
    <property type="entry name" value="ROK"/>
</dbReference>
<name>A0A511WZN2_9BACI</name>
<gene>
    <name evidence="2" type="primary">glcK_2</name>
    <name evidence="2" type="ORF">HAL01_06200</name>
</gene>
<evidence type="ECO:0000313" key="2">
    <source>
        <dbReference type="EMBL" id="GEN56156.1"/>
    </source>
</evidence>
<dbReference type="RefSeq" id="WP_089800602.1">
    <property type="nucleotide sequence ID" value="NZ_BJYE01000005.1"/>
</dbReference>
<sequence>MYNIGIDLGGTKVKFGLFKSNVSIEEIEIPTPQNHVSQTFSETIANLVEDKAINKIGISSAGLIDVKHKKILKASNIPQVPKDIALIMENRFSVEAKIENDANCAGLAETMNGAAKGFDKVVCITIGTGIGGSFIINQSIYRGANYGAGEFGHMTIEHNGLPCACGQKGCWEVYASGRSIERRLNEIKLLNKVDSKQVLNENNDSSELSILKQDFLDYLARGLCIIQQTLDPDIIVLGGGVVDSSNYWWDDLNVLVQKYTNKPIYLKKAELGNRAGLVGSTLI</sequence>
<protein>
    <submittedName>
        <fullName evidence="2">Glucokinase</fullName>
    </submittedName>
</protein>
<dbReference type="STRING" id="442899.SAMN05720591_10678"/>
<dbReference type="PANTHER" id="PTHR18964:SF149">
    <property type="entry name" value="BIFUNCTIONAL UDP-N-ACETYLGLUCOSAMINE 2-EPIMERASE_N-ACETYLMANNOSAMINE KINASE"/>
    <property type="match status" value="1"/>
</dbReference>
<accession>A0A511WZN2</accession>
<dbReference type="InterPro" id="IPR043129">
    <property type="entry name" value="ATPase_NBD"/>
</dbReference>
<dbReference type="EMBL" id="BJYE01000005">
    <property type="protein sequence ID" value="GEN56156.1"/>
    <property type="molecule type" value="Genomic_DNA"/>
</dbReference>
<comment type="caution">
    <text evidence="2">The sequence shown here is derived from an EMBL/GenBank/DDBJ whole genome shotgun (WGS) entry which is preliminary data.</text>
</comment>
<evidence type="ECO:0000313" key="3">
    <source>
        <dbReference type="Proteomes" id="UP000321400"/>
    </source>
</evidence>
<comment type="similarity">
    <text evidence="1">Belongs to the ROK (NagC/XylR) family.</text>
</comment>
<dbReference type="PANTHER" id="PTHR18964">
    <property type="entry name" value="ROK (REPRESSOR, ORF, KINASE) FAMILY"/>
    <property type="match status" value="1"/>
</dbReference>
<evidence type="ECO:0000256" key="1">
    <source>
        <dbReference type="ARBA" id="ARBA00006479"/>
    </source>
</evidence>
<keyword evidence="3" id="KW-1185">Reference proteome</keyword>